<dbReference type="SUPFAM" id="SSF143744">
    <property type="entry name" value="GlcG-like"/>
    <property type="match status" value="1"/>
</dbReference>
<keyword evidence="3" id="KW-1185">Reference proteome</keyword>
<dbReference type="RefSeq" id="WP_222548165.1">
    <property type="nucleotide sequence ID" value="NZ_BAPW01000028.1"/>
</dbReference>
<dbReference type="EMBL" id="JAMXQU010000005">
    <property type="protein sequence ID" value="MCO6160105.1"/>
    <property type="molecule type" value="Genomic_DNA"/>
</dbReference>
<proteinExistence type="predicted"/>
<comment type="caution">
    <text evidence="2">The sequence shown here is derived from an EMBL/GenBank/DDBJ whole genome shotgun (WGS) entry which is preliminary data.</text>
</comment>
<evidence type="ECO:0000313" key="2">
    <source>
        <dbReference type="EMBL" id="MCO6160105.1"/>
    </source>
</evidence>
<name>A0ABT1CGW6_9PROT</name>
<dbReference type="Gene3D" id="3.30.450.150">
    <property type="entry name" value="Haem-degrading domain"/>
    <property type="match status" value="1"/>
</dbReference>
<dbReference type="PANTHER" id="PTHR34309:SF1">
    <property type="entry name" value="PROTEIN GLCG"/>
    <property type="match status" value="1"/>
</dbReference>
<gene>
    <name evidence="2" type="ORF">NF685_08700</name>
</gene>
<evidence type="ECO:0000313" key="3">
    <source>
        <dbReference type="Proteomes" id="UP001523401"/>
    </source>
</evidence>
<organism evidence="2 3">
    <name type="scientific">Asaia lannensis NBRC 102526</name>
    <dbReference type="NCBI Taxonomy" id="1307926"/>
    <lineage>
        <taxon>Bacteria</taxon>
        <taxon>Pseudomonadati</taxon>
        <taxon>Pseudomonadota</taxon>
        <taxon>Alphaproteobacteria</taxon>
        <taxon>Acetobacterales</taxon>
        <taxon>Acetobacteraceae</taxon>
        <taxon>Asaia</taxon>
    </lineage>
</organism>
<protein>
    <submittedName>
        <fullName evidence="2">Heme-binding protein</fullName>
    </submittedName>
</protein>
<dbReference type="Proteomes" id="UP001523401">
    <property type="component" value="Unassembled WGS sequence"/>
</dbReference>
<dbReference type="InterPro" id="IPR005624">
    <property type="entry name" value="PduO/GlcC-like"/>
</dbReference>
<sequence length="170" mass="17594">MKTLFRLLKISSVFIGAALPVMASATPAPEKAFTLDLDTSLKFIDAARALATSRGAHVAIAIVDQGGRLVAFEKMDGTQLGSVELAMKKAESAVNFARPTADMEHALDKGNFMIATLPNALPAGGGYPIMVDHRLVGALGLSGGEGETDAHLAQDSVSASLTKIGAKTSE</sequence>
<dbReference type="InterPro" id="IPR038084">
    <property type="entry name" value="PduO/GlcC-like_sf"/>
</dbReference>
<accession>A0ABT1CGW6</accession>
<dbReference type="InterPro" id="IPR052517">
    <property type="entry name" value="GlcG_carb_metab_protein"/>
</dbReference>
<feature type="signal peptide" evidence="1">
    <location>
        <begin position="1"/>
        <end position="23"/>
    </location>
</feature>
<feature type="chain" id="PRO_5047060063" evidence="1">
    <location>
        <begin position="24"/>
        <end position="170"/>
    </location>
</feature>
<reference evidence="2 3" key="1">
    <citation type="submission" date="2022-06" db="EMBL/GenBank/DDBJ databases">
        <title>Whole-genome of Asaia lannensis strain LMG 27011T.</title>
        <authorList>
            <person name="Sombolestani A."/>
        </authorList>
    </citation>
    <scope>NUCLEOTIDE SEQUENCE [LARGE SCALE GENOMIC DNA]</scope>
    <source>
        <strain evidence="2 3">NBRC 102526</strain>
    </source>
</reference>
<dbReference type="Pfam" id="PF03928">
    <property type="entry name" value="HbpS-like"/>
    <property type="match status" value="1"/>
</dbReference>
<dbReference type="PANTHER" id="PTHR34309">
    <property type="entry name" value="SLR1406 PROTEIN"/>
    <property type="match status" value="1"/>
</dbReference>
<evidence type="ECO:0000256" key="1">
    <source>
        <dbReference type="SAM" id="SignalP"/>
    </source>
</evidence>
<keyword evidence="1" id="KW-0732">Signal</keyword>